<dbReference type="InterPro" id="IPR000634">
    <property type="entry name" value="Ser/Thr_deHydtase_PyrdxlP-BS"/>
</dbReference>
<dbReference type="InterPro" id="IPR050147">
    <property type="entry name" value="Ser/Thr_Dehydratase"/>
</dbReference>
<comment type="catalytic activity">
    <reaction evidence="10 12">
        <text>O-phospho-L-homoserine + H2O = L-threonine + phosphate</text>
        <dbReference type="Rhea" id="RHEA:10840"/>
        <dbReference type="ChEBI" id="CHEBI:15377"/>
        <dbReference type="ChEBI" id="CHEBI:43474"/>
        <dbReference type="ChEBI" id="CHEBI:57590"/>
        <dbReference type="ChEBI" id="CHEBI:57926"/>
        <dbReference type="EC" id="4.2.3.1"/>
    </reaction>
</comment>
<comment type="function">
    <text evidence="12">Catalyzes the gamma-elimination of phosphate from L-phosphohomoserine and the beta-addition of water to produce L-threonine.</text>
</comment>
<evidence type="ECO:0000313" key="14">
    <source>
        <dbReference type="EMBL" id="MFD2610482.1"/>
    </source>
</evidence>
<accession>A0ABW5P8N8</accession>
<dbReference type="PROSITE" id="PS00165">
    <property type="entry name" value="DEHYDRATASE_SER_THR"/>
    <property type="match status" value="1"/>
</dbReference>
<comment type="pathway">
    <text evidence="2 12">Amino-acid biosynthesis; L-threonine biosynthesis; L-threonine from L-aspartate: step 5/5.</text>
</comment>
<dbReference type="InterPro" id="IPR001926">
    <property type="entry name" value="TrpB-like_PALP"/>
</dbReference>
<evidence type="ECO:0000256" key="10">
    <source>
        <dbReference type="ARBA" id="ARBA00049144"/>
    </source>
</evidence>
<dbReference type="GO" id="GO:0016757">
    <property type="term" value="F:glycosyltransferase activity"/>
    <property type="evidence" value="ECO:0007669"/>
    <property type="project" value="UniProtKB-KW"/>
</dbReference>
<dbReference type="GO" id="GO:0004795">
    <property type="term" value="F:threonine synthase activity"/>
    <property type="evidence" value="ECO:0007669"/>
    <property type="project" value="UniProtKB-EC"/>
</dbReference>
<dbReference type="InterPro" id="IPR026260">
    <property type="entry name" value="Thr_Synthase_bac/arc"/>
</dbReference>
<evidence type="ECO:0000256" key="9">
    <source>
        <dbReference type="ARBA" id="ARBA00023239"/>
    </source>
</evidence>
<keyword evidence="15" id="KW-1185">Reference proteome</keyword>
<dbReference type="PANTHER" id="PTHR48078:SF6">
    <property type="entry name" value="L-THREONINE DEHYDRATASE CATABOLIC TDCB"/>
    <property type="match status" value="1"/>
</dbReference>
<evidence type="ECO:0000256" key="12">
    <source>
        <dbReference type="PIRNR" id="PIRNR038945"/>
    </source>
</evidence>
<organism evidence="14 15">
    <name type="scientific">Deinococcus taklimakanensis</name>
    <dbReference type="NCBI Taxonomy" id="536443"/>
    <lineage>
        <taxon>Bacteria</taxon>
        <taxon>Thermotogati</taxon>
        <taxon>Deinococcota</taxon>
        <taxon>Deinococci</taxon>
        <taxon>Deinococcales</taxon>
        <taxon>Deinococcaceae</taxon>
        <taxon>Deinococcus</taxon>
    </lineage>
</organism>
<dbReference type="CDD" id="cd01563">
    <property type="entry name" value="Thr-synth_1"/>
    <property type="match status" value="1"/>
</dbReference>
<dbReference type="EMBL" id="JBHUMK010000066">
    <property type="protein sequence ID" value="MFD2610482.1"/>
    <property type="molecule type" value="Genomic_DNA"/>
</dbReference>
<keyword evidence="14" id="KW-0328">Glycosyltransferase</keyword>
<dbReference type="PANTHER" id="PTHR48078">
    <property type="entry name" value="THREONINE DEHYDRATASE, MITOCHONDRIAL-RELATED"/>
    <property type="match status" value="1"/>
</dbReference>
<protein>
    <recommendedName>
        <fullName evidence="5 11">Threonine synthase</fullName>
        <ecNumber evidence="4 11">4.2.3.1</ecNumber>
    </recommendedName>
</protein>
<evidence type="ECO:0000256" key="11">
    <source>
        <dbReference type="NCBIfam" id="TIGR00260"/>
    </source>
</evidence>
<keyword evidence="9 12" id="KW-0456">Lyase</keyword>
<evidence type="ECO:0000313" key="15">
    <source>
        <dbReference type="Proteomes" id="UP001597475"/>
    </source>
</evidence>
<evidence type="ECO:0000256" key="2">
    <source>
        <dbReference type="ARBA" id="ARBA00004979"/>
    </source>
</evidence>
<dbReference type="SUPFAM" id="SSF53686">
    <property type="entry name" value="Tryptophan synthase beta subunit-like PLP-dependent enzymes"/>
    <property type="match status" value="1"/>
</dbReference>
<evidence type="ECO:0000259" key="13">
    <source>
        <dbReference type="Pfam" id="PF00291"/>
    </source>
</evidence>
<comment type="similarity">
    <text evidence="3 12">Belongs to the threonine synthase family.</text>
</comment>
<evidence type="ECO:0000256" key="6">
    <source>
        <dbReference type="ARBA" id="ARBA00022605"/>
    </source>
</evidence>
<name>A0ABW5P8N8_9DEIO</name>
<dbReference type="Proteomes" id="UP001597475">
    <property type="component" value="Unassembled WGS sequence"/>
</dbReference>
<dbReference type="PIRSF" id="PIRSF038945">
    <property type="entry name" value="Thr_synthase"/>
    <property type="match status" value="1"/>
</dbReference>
<dbReference type="EC" id="4.2.3.1" evidence="4 11"/>
<dbReference type="InterPro" id="IPR036052">
    <property type="entry name" value="TrpB-like_PALP_sf"/>
</dbReference>
<keyword evidence="6 12" id="KW-0028">Amino-acid biosynthesis</keyword>
<gene>
    <name evidence="14" type="primary">thrC</name>
    <name evidence="14" type="ORF">ACFSR9_13715</name>
</gene>
<comment type="cofactor">
    <cofactor evidence="1 12">
        <name>pyridoxal 5'-phosphate</name>
        <dbReference type="ChEBI" id="CHEBI:597326"/>
    </cofactor>
</comment>
<keyword evidence="7 12" id="KW-0791">Threonine biosynthesis</keyword>
<dbReference type="RefSeq" id="WP_386846687.1">
    <property type="nucleotide sequence ID" value="NZ_JBHUMK010000066.1"/>
</dbReference>
<proteinExistence type="inferred from homology"/>
<sequence>MPGLIERYRPYLPVTEKTPALTLHEGSTPLIPAPKLSAQLGVELHLKYEGLNPTGSFKDRGMVMAVAKAAEAGADTVICASTGNTSAAAAAYAARSGVRCIVLIPDGNIALGKLAQAVAYGAEIVAIEGNFDVALNLVREISEKHPIALVNSVNPYRLQGQKTAAFEIVDELGTAPDILALPVGNAGNISAYWMGFREYRSAGKMDTLPRMWGIQAAGAAPLARGLERVDHPETIATAIRIGAPASAHLAKAAVSESGGLFDLVTDGEIMNAYHLIAREGVFCEPASAAPVAGLLKLHAAGQLRAGQRVVAVLTGNGLKDPASAMRNVQAPVPVAASMDAVLRRIL</sequence>
<evidence type="ECO:0000256" key="3">
    <source>
        <dbReference type="ARBA" id="ARBA00005517"/>
    </source>
</evidence>
<evidence type="ECO:0000256" key="8">
    <source>
        <dbReference type="ARBA" id="ARBA00022898"/>
    </source>
</evidence>
<evidence type="ECO:0000256" key="5">
    <source>
        <dbReference type="ARBA" id="ARBA00018679"/>
    </source>
</evidence>
<dbReference type="NCBIfam" id="TIGR00260">
    <property type="entry name" value="thrC"/>
    <property type="match status" value="1"/>
</dbReference>
<dbReference type="Pfam" id="PF00291">
    <property type="entry name" value="PALP"/>
    <property type="match status" value="1"/>
</dbReference>
<reference evidence="15" key="1">
    <citation type="journal article" date="2019" name="Int. J. Syst. Evol. Microbiol.">
        <title>The Global Catalogue of Microorganisms (GCM) 10K type strain sequencing project: providing services to taxonomists for standard genome sequencing and annotation.</title>
        <authorList>
            <consortium name="The Broad Institute Genomics Platform"/>
            <consortium name="The Broad Institute Genome Sequencing Center for Infectious Disease"/>
            <person name="Wu L."/>
            <person name="Ma J."/>
        </authorList>
    </citation>
    <scope>NUCLEOTIDE SEQUENCE [LARGE SCALE GENOMIC DNA]</scope>
    <source>
        <strain evidence="15">KCTC 33842</strain>
    </source>
</reference>
<evidence type="ECO:0000256" key="1">
    <source>
        <dbReference type="ARBA" id="ARBA00001933"/>
    </source>
</evidence>
<dbReference type="InterPro" id="IPR004450">
    <property type="entry name" value="Thr_synthase-like"/>
</dbReference>
<evidence type="ECO:0000256" key="4">
    <source>
        <dbReference type="ARBA" id="ARBA00013028"/>
    </source>
</evidence>
<keyword evidence="14" id="KW-0808">Transferase</keyword>
<comment type="caution">
    <text evidence="14">The sequence shown here is derived from an EMBL/GenBank/DDBJ whole genome shotgun (WGS) entry which is preliminary data.</text>
</comment>
<keyword evidence="8 12" id="KW-0663">Pyridoxal phosphate</keyword>
<dbReference type="Gene3D" id="3.40.50.1100">
    <property type="match status" value="2"/>
</dbReference>
<feature type="domain" description="Tryptophan synthase beta chain-like PALP" evidence="13">
    <location>
        <begin position="22"/>
        <end position="315"/>
    </location>
</feature>
<evidence type="ECO:0000256" key="7">
    <source>
        <dbReference type="ARBA" id="ARBA00022697"/>
    </source>
</evidence>